<evidence type="ECO:0000313" key="1">
    <source>
        <dbReference type="Proteomes" id="UP000694888"/>
    </source>
</evidence>
<protein>
    <submittedName>
        <fullName evidence="2">Uncharacterized protein LOC118477574</fullName>
    </submittedName>
</protein>
<gene>
    <name evidence="2" type="primary">LOC118477574</name>
</gene>
<dbReference type="GeneID" id="118477574"/>
<name>A0ABM1VSJ2_APLCA</name>
<proteinExistence type="predicted"/>
<dbReference type="RefSeq" id="XP_035825384.1">
    <property type="nucleotide sequence ID" value="XM_035969491.1"/>
</dbReference>
<reference evidence="2" key="1">
    <citation type="submission" date="2025-08" db="UniProtKB">
        <authorList>
            <consortium name="RefSeq"/>
        </authorList>
    </citation>
    <scope>IDENTIFICATION</scope>
</reference>
<keyword evidence="1" id="KW-1185">Reference proteome</keyword>
<sequence>MLSTPPTPANHPAKDLLPLNVSGITITTPVSGQSYGVFAAINAVSQQNFSLILNNDQATVPGQDLLRCRNVSKPGLLACLEVTVPNPDMLLAIPYYCEANAYTAAGRNIRFYKSTWVKSRVPTTLEVAELVRMNDKFVDLKIGDHLYRDNWFQGMKLLEKL</sequence>
<accession>A0ABM1VSJ2</accession>
<dbReference type="Proteomes" id="UP000694888">
    <property type="component" value="Unplaced"/>
</dbReference>
<evidence type="ECO:0000313" key="2">
    <source>
        <dbReference type="RefSeq" id="XP_035825384.1"/>
    </source>
</evidence>
<organism evidence="1 2">
    <name type="scientific">Aplysia californica</name>
    <name type="common">California sea hare</name>
    <dbReference type="NCBI Taxonomy" id="6500"/>
    <lineage>
        <taxon>Eukaryota</taxon>
        <taxon>Metazoa</taxon>
        <taxon>Spiralia</taxon>
        <taxon>Lophotrochozoa</taxon>
        <taxon>Mollusca</taxon>
        <taxon>Gastropoda</taxon>
        <taxon>Heterobranchia</taxon>
        <taxon>Euthyneura</taxon>
        <taxon>Tectipleura</taxon>
        <taxon>Aplysiida</taxon>
        <taxon>Aplysioidea</taxon>
        <taxon>Aplysiidae</taxon>
        <taxon>Aplysia</taxon>
    </lineage>
</organism>